<evidence type="ECO:0008006" key="4">
    <source>
        <dbReference type="Google" id="ProtNLM"/>
    </source>
</evidence>
<sequence length="106" mass="11669">MPLLKASRPALQQATASSQARPFSLSIPARLATEFRSQTPRGYLAEKGSFPFQERATSYEEVISRSTAASSASEVTMLRRQAADQKRKIDVLQGTISELIAGERRL</sequence>
<evidence type="ECO:0000256" key="1">
    <source>
        <dbReference type="SAM" id="MobiDB-lite"/>
    </source>
</evidence>
<protein>
    <recommendedName>
        <fullName evidence="4">Mitochondrial ATPase inhibitor</fullName>
    </recommendedName>
</protein>
<proteinExistence type="predicted"/>
<evidence type="ECO:0000313" key="2">
    <source>
        <dbReference type="EMBL" id="BCS28137.1"/>
    </source>
</evidence>
<name>A0A7R8ARI2_9EURO</name>
<reference evidence="2" key="1">
    <citation type="submission" date="2021-01" db="EMBL/GenBank/DDBJ databases">
        <authorList>
            <consortium name="Aspergillus puulaauensis MK2 genome sequencing consortium"/>
            <person name="Kazuki M."/>
            <person name="Futagami T."/>
        </authorList>
    </citation>
    <scope>NUCLEOTIDE SEQUENCE</scope>
    <source>
        <strain evidence="2">MK2</strain>
    </source>
</reference>
<accession>A0A7R8ARI2</accession>
<dbReference type="KEGG" id="apuu:APUU_61185S"/>
<dbReference type="GeneID" id="64978134"/>
<dbReference type="RefSeq" id="XP_041560323.1">
    <property type="nucleotide sequence ID" value="XM_041694498.1"/>
</dbReference>
<organism evidence="2 3">
    <name type="scientific">Aspergillus puulaauensis</name>
    <dbReference type="NCBI Taxonomy" id="1220207"/>
    <lineage>
        <taxon>Eukaryota</taxon>
        <taxon>Fungi</taxon>
        <taxon>Dikarya</taxon>
        <taxon>Ascomycota</taxon>
        <taxon>Pezizomycotina</taxon>
        <taxon>Eurotiomycetes</taxon>
        <taxon>Eurotiomycetidae</taxon>
        <taxon>Eurotiales</taxon>
        <taxon>Aspergillaceae</taxon>
        <taxon>Aspergillus</taxon>
    </lineage>
</organism>
<evidence type="ECO:0000313" key="3">
    <source>
        <dbReference type="Proteomes" id="UP000654913"/>
    </source>
</evidence>
<dbReference type="AlphaFoldDB" id="A0A7R8ARI2"/>
<dbReference type="OrthoDB" id="5532350at2759"/>
<dbReference type="EMBL" id="AP024448">
    <property type="protein sequence ID" value="BCS28137.1"/>
    <property type="molecule type" value="Genomic_DNA"/>
</dbReference>
<gene>
    <name evidence="2" type="ORF">APUU_61185S</name>
</gene>
<reference evidence="2" key="2">
    <citation type="submission" date="2021-02" db="EMBL/GenBank/DDBJ databases">
        <title>Aspergillus puulaauensis MK2 genome sequence.</title>
        <authorList>
            <person name="Futagami T."/>
            <person name="Mori K."/>
            <person name="Kadooka C."/>
            <person name="Tanaka T."/>
        </authorList>
    </citation>
    <scope>NUCLEOTIDE SEQUENCE</scope>
    <source>
        <strain evidence="2">MK2</strain>
    </source>
</reference>
<feature type="compositionally biased region" description="Polar residues" evidence="1">
    <location>
        <begin position="10"/>
        <end position="21"/>
    </location>
</feature>
<dbReference type="Proteomes" id="UP000654913">
    <property type="component" value="Chromosome 6"/>
</dbReference>
<keyword evidence="3" id="KW-1185">Reference proteome</keyword>
<feature type="region of interest" description="Disordered" evidence="1">
    <location>
        <begin position="1"/>
        <end position="21"/>
    </location>
</feature>